<reference evidence="4" key="1">
    <citation type="submission" date="2019-12" db="EMBL/GenBank/DDBJ databases">
        <title>Complete genome of Terracaulis silvestris 0127_4.</title>
        <authorList>
            <person name="Vieira S."/>
            <person name="Riedel T."/>
            <person name="Sproer C."/>
            <person name="Pascual J."/>
            <person name="Boedeker C."/>
            <person name="Overmann J."/>
        </authorList>
    </citation>
    <scope>NUCLEOTIDE SEQUENCE [LARGE SCALE GENOMIC DNA]</scope>
    <source>
        <strain evidence="4">0127_4</strain>
    </source>
</reference>
<proteinExistence type="inferred from homology"/>
<protein>
    <submittedName>
        <fullName evidence="3">Putative enoyl-CoA hydratase echA8</fullName>
        <ecNumber evidence="3">4.2.1.17</ecNumber>
    </submittedName>
</protein>
<dbReference type="PANTHER" id="PTHR11941:SF171">
    <property type="entry name" value="SD19268P"/>
    <property type="match status" value="1"/>
</dbReference>
<dbReference type="EMBL" id="CP047045">
    <property type="protein sequence ID" value="QGZ93684.1"/>
    <property type="molecule type" value="Genomic_DNA"/>
</dbReference>
<dbReference type="Gene3D" id="3.90.226.10">
    <property type="entry name" value="2-enoyl-CoA Hydratase, Chain A, domain 1"/>
    <property type="match status" value="1"/>
</dbReference>
<evidence type="ECO:0000256" key="2">
    <source>
        <dbReference type="RuleBase" id="RU003707"/>
    </source>
</evidence>
<organism evidence="3 4">
    <name type="scientific">Terricaulis silvestris</name>
    <dbReference type="NCBI Taxonomy" id="2686094"/>
    <lineage>
        <taxon>Bacteria</taxon>
        <taxon>Pseudomonadati</taxon>
        <taxon>Pseudomonadota</taxon>
        <taxon>Alphaproteobacteria</taxon>
        <taxon>Caulobacterales</taxon>
        <taxon>Caulobacteraceae</taxon>
        <taxon>Terricaulis</taxon>
    </lineage>
</organism>
<keyword evidence="3" id="KW-0456">Lyase</keyword>
<evidence type="ECO:0000313" key="3">
    <source>
        <dbReference type="EMBL" id="QGZ93684.1"/>
    </source>
</evidence>
<dbReference type="KEGG" id="tsv:DSM104635_00496"/>
<dbReference type="Proteomes" id="UP000431269">
    <property type="component" value="Chromosome"/>
</dbReference>
<accession>A0A6I6ML42</accession>
<dbReference type="PANTHER" id="PTHR11941">
    <property type="entry name" value="ENOYL-COA HYDRATASE-RELATED"/>
    <property type="match status" value="1"/>
</dbReference>
<dbReference type="EC" id="4.2.1.17" evidence="3"/>
<dbReference type="InterPro" id="IPR001753">
    <property type="entry name" value="Enoyl-CoA_hydra/iso"/>
</dbReference>
<dbReference type="InterPro" id="IPR029045">
    <property type="entry name" value="ClpP/crotonase-like_dom_sf"/>
</dbReference>
<dbReference type="InterPro" id="IPR018376">
    <property type="entry name" value="Enoyl-CoA_hyd/isom_CS"/>
</dbReference>
<keyword evidence="4" id="KW-1185">Reference proteome</keyword>
<dbReference type="GO" id="GO:0006635">
    <property type="term" value="P:fatty acid beta-oxidation"/>
    <property type="evidence" value="ECO:0007669"/>
    <property type="project" value="TreeGrafter"/>
</dbReference>
<evidence type="ECO:0000256" key="1">
    <source>
        <dbReference type="ARBA" id="ARBA00005254"/>
    </source>
</evidence>
<comment type="similarity">
    <text evidence="1 2">Belongs to the enoyl-CoA hydratase/isomerase family.</text>
</comment>
<dbReference type="CDD" id="cd06558">
    <property type="entry name" value="crotonase-like"/>
    <property type="match status" value="1"/>
</dbReference>
<sequence length="270" mass="29652">MSAVAEIMSPGHELISTRIEERSEGGRVGYVTVNNEAKYNALPAEGRRAIGEAMRALSHDPDLRAIVLTGAGDKAFIGGANVSEMSEFPNARVAEEGSAQTHYACDSIRRAPVPVIARINGYCLGAGMEIATSCDMRVASRNAKFGMPEVRFGLPSGMEACLMPRLIGWGKTMELVYTGEMIDAEEAYHFGFVEKLVDQSELDAATEKWVRAIVTAGPRAIRLQKELNRDWERMSIADAVQQGIRAVGRAHLTDEPRRLLTAFKNRKRNK</sequence>
<dbReference type="AlphaFoldDB" id="A0A6I6ML42"/>
<dbReference type="GO" id="GO:0004300">
    <property type="term" value="F:enoyl-CoA hydratase activity"/>
    <property type="evidence" value="ECO:0007669"/>
    <property type="project" value="UniProtKB-EC"/>
</dbReference>
<dbReference type="Pfam" id="PF00378">
    <property type="entry name" value="ECH_1"/>
    <property type="match status" value="1"/>
</dbReference>
<name>A0A6I6ML42_9CAUL</name>
<dbReference type="SUPFAM" id="SSF52096">
    <property type="entry name" value="ClpP/crotonase"/>
    <property type="match status" value="1"/>
</dbReference>
<evidence type="ECO:0000313" key="4">
    <source>
        <dbReference type="Proteomes" id="UP000431269"/>
    </source>
</evidence>
<gene>
    <name evidence="3" type="primary">echA8_2</name>
    <name evidence="3" type="ORF">DSM104635_00496</name>
</gene>
<dbReference type="PROSITE" id="PS00166">
    <property type="entry name" value="ENOYL_COA_HYDRATASE"/>
    <property type="match status" value="1"/>
</dbReference>